<protein>
    <submittedName>
        <fullName evidence="9">Hemolysin III family protein</fullName>
    </submittedName>
</protein>
<keyword evidence="5 8" id="KW-1133">Transmembrane helix</keyword>
<dbReference type="GO" id="GO:0005886">
    <property type="term" value="C:plasma membrane"/>
    <property type="evidence" value="ECO:0007669"/>
    <property type="project" value="UniProtKB-SubCell"/>
</dbReference>
<feature type="transmembrane region" description="Helical" evidence="8">
    <location>
        <begin position="200"/>
        <end position="217"/>
    </location>
</feature>
<feature type="transmembrane region" description="Helical" evidence="8">
    <location>
        <begin position="28"/>
        <end position="46"/>
    </location>
</feature>
<dbReference type="Pfam" id="PF03006">
    <property type="entry name" value="HlyIII"/>
    <property type="match status" value="1"/>
</dbReference>
<feature type="transmembrane region" description="Helical" evidence="8">
    <location>
        <begin position="168"/>
        <end position="188"/>
    </location>
</feature>
<gene>
    <name evidence="9" type="ORF">E4633_04055</name>
</gene>
<dbReference type="PANTHER" id="PTHR20855">
    <property type="entry name" value="ADIPOR/PROGESTIN RECEPTOR-RELATED"/>
    <property type="match status" value="1"/>
</dbReference>
<feature type="transmembrane region" description="Helical" evidence="8">
    <location>
        <begin position="112"/>
        <end position="132"/>
    </location>
</feature>
<dbReference type="GO" id="GO:0140911">
    <property type="term" value="F:pore-forming activity"/>
    <property type="evidence" value="ECO:0007669"/>
    <property type="project" value="InterPro"/>
</dbReference>
<sequence length="222" mass="24884">MDDDDLQQRLFHYTEAEELANRWTHAPGILLSAAGAFALVNLAVRMGDTSRIVSAAIYTATLVIFYCISTIYHTVRRPRLRYFFRILDHACVYFVIAGSYTPFAMVTLKGAWGYWLLVTVWGLGMVGAFMKLFTTHRLPYIGPLLYLGLGWLVVIVIKPLAAGLALNGLVLLFAGGAAYTLGVVFYLWDRLPYNHAIWHLFVLAGSACHYAAIFYYVTARNS</sequence>
<evidence type="ECO:0000256" key="1">
    <source>
        <dbReference type="ARBA" id="ARBA00004651"/>
    </source>
</evidence>
<accession>A0A4S1CLJ9</accession>
<keyword evidence="7" id="KW-0479">Metal-binding</keyword>
<keyword evidence="6 8" id="KW-0472">Membrane</keyword>
<evidence type="ECO:0000256" key="5">
    <source>
        <dbReference type="ARBA" id="ARBA00022989"/>
    </source>
</evidence>
<dbReference type="AlphaFoldDB" id="A0A4S1CLJ9"/>
<dbReference type="EMBL" id="SRSC01000001">
    <property type="protein sequence ID" value="TGU74644.1"/>
    <property type="molecule type" value="Genomic_DNA"/>
</dbReference>
<feature type="transmembrane region" description="Helical" evidence="8">
    <location>
        <begin position="82"/>
        <end position="100"/>
    </location>
</feature>
<dbReference type="InterPro" id="IPR004254">
    <property type="entry name" value="AdipoR/HlyIII-related"/>
</dbReference>
<evidence type="ECO:0000256" key="7">
    <source>
        <dbReference type="PIRSR" id="PIRSR604254-1"/>
    </source>
</evidence>
<feature type="binding site" evidence="7">
    <location>
        <position position="199"/>
    </location>
    <ligand>
        <name>Zn(2+)</name>
        <dbReference type="ChEBI" id="CHEBI:29105"/>
    </ligand>
</feature>
<dbReference type="Proteomes" id="UP000306416">
    <property type="component" value="Unassembled WGS sequence"/>
</dbReference>
<feature type="binding site" evidence="7">
    <location>
        <position position="73"/>
    </location>
    <ligand>
        <name>Zn(2+)</name>
        <dbReference type="ChEBI" id="CHEBI:29105"/>
    </ligand>
</feature>
<dbReference type="PANTHER" id="PTHR20855:SF3">
    <property type="entry name" value="LD03007P"/>
    <property type="match status" value="1"/>
</dbReference>
<evidence type="ECO:0000313" key="10">
    <source>
        <dbReference type="Proteomes" id="UP000306416"/>
    </source>
</evidence>
<evidence type="ECO:0000256" key="3">
    <source>
        <dbReference type="ARBA" id="ARBA00022475"/>
    </source>
</evidence>
<comment type="similarity">
    <text evidence="2">Belongs to the UPF0073 (Hly-III) family.</text>
</comment>
<feature type="transmembrane region" description="Helical" evidence="8">
    <location>
        <begin position="52"/>
        <end position="75"/>
    </location>
</feature>
<dbReference type="NCBIfam" id="TIGR01065">
    <property type="entry name" value="hlyIII"/>
    <property type="match status" value="1"/>
</dbReference>
<comment type="caution">
    <text evidence="9">The sequence shown here is derived from an EMBL/GenBank/DDBJ whole genome shotgun (WGS) entry which is preliminary data.</text>
</comment>
<evidence type="ECO:0000256" key="6">
    <source>
        <dbReference type="ARBA" id="ARBA00023136"/>
    </source>
</evidence>
<dbReference type="RefSeq" id="WP_135868971.1">
    <property type="nucleotide sequence ID" value="NZ_SRSC01000001.1"/>
</dbReference>
<comment type="subcellular location">
    <subcellularLocation>
        <location evidence="1">Cell membrane</location>
        <topology evidence="1">Multi-pass membrane protein</topology>
    </subcellularLocation>
</comment>
<dbReference type="GO" id="GO:0046872">
    <property type="term" value="F:metal ion binding"/>
    <property type="evidence" value="ECO:0007669"/>
    <property type="project" value="UniProtKB-KW"/>
</dbReference>
<reference evidence="9 10" key="1">
    <citation type="submission" date="2019-04" db="EMBL/GenBank/DDBJ databases">
        <title>Geobacter oryzae sp. nov., ferric-reducing bacteria isolated from paddy soil.</title>
        <authorList>
            <person name="Xu Z."/>
            <person name="Masuda Y."/>
            <person name="Itoh H."/>
            <person name="Senoo K."/>
        </authorList>
    </citation>
    <scope>NUCLEOTIDE SEQUENCE [LARGE SCALE GENOMIC DNA]</scope>
    <source>
        <strain evidence="9 10">Red111</strain>
    </source>
</reference>
<evidence type="ECO:0000313" key="9">
    <source>
        <dbReference type="EMBL" id="TGU74644.1"/>
    </source>
</evidence>
<keyword evidence="4 8" id="KW-0812">Transmembrane</keyword>
<evidence type="ECO:0000256" key="4">
    <source>
        <dbReference type="ARBA" id="ARBA00022692"/>
    </source>
</evidence>
<feature type="transmembrane region" description="Helical" evidence="8">
    <location>
        <begin position="144"/>
        <end position="162"/>
    </location>
</feature>
<evidence type="ECO:0000256" key="2">
    <source>
        <dbReference type="ARBA" id="ARBA00008488"/>
    </source>
</evidence>
<keyword evidence="3" id="KW-1003">Cell membrane</keyword>
<keyword evidence="7" id="KW-0862">Zinc</keyword>
<evidence type="ECO:0000256" key="8">
    <source>
        <dbReference type="SAM" id="Phobius"/>
    </source>
</evidence>
<dbReference type="InterPro" id="IPR005744">
    <property type="entry name" value="Hy-lIII"/>
</dbReference>
<organism evidence="9 10">
    <name type="scientific">Geomonas terrae</name>
    <dbReference type="NCBI Taxonomy" id="2562681"/>
    <lineage>
        <taxon>Bacteria</taxon>
        <taxon>Pseudomonadati</taxon>
        <taxon>Thermodesulfobacteriota</taxon>
        <taxon>Desulfuromonadia</taxon>
        <taxon>Geobacterales</taxon>
        <taxon>Geobacteraceae</taxon>
        <taxon>Geomonas</taxon>
    </lineage>
</organism>
<name>A0A4S1CLJ9_9BACT</name>
<keyword evidence="10" id="KW-1185">Reference proteome</keyword>
<feature type="binding site" evidence="7">
    <location>
        <position position="195"/>
    </location>
    <ligand>
        <name>Zn(2+)</name>
        <dbReference type="ChEBI" id="CHEBI:29105"/>
    </ligand>
</feature>
<proteinExistence type="inferred from homology"/>